<sequence>MQFFLLLAPLSSTAPPTPRLRRSPFATPGFSLLFLFFSFDDHDHQAKVVDDDVHDYDDDYDYDDDDGGDDDDDNDDDDDDKYEEQEDDDVNGRGDGRVGGKGVAERRDGEKGAAAAAALVGGGCKILQPRGTHRDVISTTEPETYYNPAVLQLPSHSVSRA</sequence>
<feature type="compositionally biased region" description="Basic and acidic residues" evidence="1">
    <location>
        <begin position="90"/>
        <end position="111"/>
    </location>
</feature>
<feature type="region of interest" description="Disordered" evidence="1">
    <location>
        <begin position="50"/>
        <end position="112"/>
    </location>
</feature>
<gene>
    <name evidence="2" type="ORF">K0M31_013925</name>
</gene>
<reference evidence="2" key="1">
    <citation type="submission" date="2021-10" db="EMBL/GenBank/DDBJ databases">
        <title>Melipona bicolor Genome sequencing and assembly.</title>
        <authorList>
            <person name="Araujo N.S."/>
            <person name="Arias M.C."/>
        </authorList>
    </citation>
    <scope>NUCLEOTIDE SEQUENCE</scope>
    <source>
        <strain evidence="2">USP_2M_L1-L4_2017</strain>
        <tissue evidence="2">Whole body</tissue>
    </source>
</reference>
<dbReference type="AlphaFoldDB" id="A0AA40KTT4"/>
<evidence type="ECO:0000256" key="1">
    <source>
        <dbReference type="SAM" id="MobiDB-lite"/>
    </source>
</evidence>
<dbReference type="Proteomes" id="UP001177670">
    <property type="component" value="Unassembled WGS sequence"/>
</dbReference>
<proteinExistence type="predicted"/>
<keyword evidence="3" id="KW-1185">Reference proteome</keyword>
<protein>
    <submittedName>
        <fullName evidence="2">Uncharacterized protein</fullName>
    </submittedName>
</protein>
<dbReference type="EMBL" id="JAHYIQ010000004">
    <property type="protein sequence ID" value="KAK1132542.1"/>
    <property type="molecule type" value="Genomic_DNA"/>
</dbReference>
<evidence type="ECO:0000313" key="2">
    <source>
        <dbReference type="EMBL" id="KAK1132542.1"/>
    </source>
</evidence>
<accession>A0AA40KTT4</accession>
<organism evidence="2 3">
    <name type="scientific">Melipona bicolor</name>
    <dbReference type="NCBI Taxonomy" id="60889"/>
    <lineage>
        <taxon>Eukaryota</taxon>
        <taxon>Metazoa</taxon>
        <taxon>Ecdysozoa</taxon>
        <taxon>Arthropoda</taxon>
        <taxon>Hexapoda</taxon>
        <taxon>Insecta</taxon>
        <taxon>Pterygota</taxon>
        <taxon>Neoptera</taxon>
        <taxon>Endopterygota</taxon>
        <taxon>Hymenoptera</taxon>
        <taxon>Apocrita</taxon>
        <taxon>Aculeata</taxon>
        <taxon>Apoidea</taxon>
        <taxon>Anthophila</taxon>
        <taxon>Apidae</taxon>
        <taxon>Melipona</taxon>
    </lineage>
</organism>
<evidence type="ECO:0000313" key="3">
    <source>
        <dbReference type="Proteomes" id="UP001177670"/>
    </source>
</evidence>
<feature type="compositionally biased region" description="Acidic residues" evidence="1">
    <location>
        <begin position="52"/>
        <end position="89"/>
    </location>
</feature>
<name>A0AA40KTT4_9HYME</name>
<comment type="caution">
    <text evidence="2">The sequence shown here is derived from an EMBL/GenBank/DDBJ whole genome shotgun (WGS) entry which is preliminary data.</text>
</comment>